<feature type="domain" description="HMA" evidence="4">
    <location>
        <begin position="92"/>
        <end position="158"/>
    </location>
</feature>
<dbReference type="FunFam" id="3.30.70.100:FF:000001">
    <property type="entry name" value="ATPase copper transporting beta"/>
    <property type="match status" value="1"/>
</dbReference>
<dbReference type="InterPro" id="IPR017969">
    <property type="entry name" value="Heavy-metal-associated_CS"/>
</dbReference>
<dbReference type="InterPro" id="IPR006121">
    <property type="entry name" value="HMA_dom"/>
</dbReference>
<dbReference type="CDD" id="cd00371">
    <property type="entry name" value="HMA"/>
    <property type="match status" value="2"/>
</dbReference>
<sequence>MNNSAISSQPQQQRKCFVSIQGMSCSSCVDKIENKLKKTAGVISCQIGLITARAEIDFDQSIITSEKIIDILDDMGYDVSLISVIDSTNQQTELRLDVMGIQSENDVKTIQKSVKELIGVSMVAINRDTGRTAIVYYPNVIGPRKLADQIVKLGFTVHTINSFDPEKFTETLRKEVAKWRQSFFISLIFGIPTIIAMIYFMYILSWFEGGNEDHFIVHQRCC</sequence>
<proteinExistence type="predicted"/>
<dbReference type="Pfam" id="PF00403">
    <property type="entry name" value="HMA"/>
    <property type="match status" value="2"/>
</dbReference>
<dbReference type="Gene3D" id="3.30.70.100">
    <property type="match status" value="2"/>
</dbReference>
<gene>
    <name evidence="5" type="ORF">BLA29_008296</name>
</gene>
<dbReference type="PROSITE" id="PS01047">
    <property type="entry name" value="HMA_1"/>
    <property type="match status" value="1"/>
</dbReference>
<keyword evidence="2" id="KW-0187">Copper transport</keyword>
<dbReference type="SUPFAM" id="SSF55008">
    <property type="entry name" value="HMA, heavy metal-associated domain"/>
    <property type="match status" value="2"/>
</dbReference>
<keyword evidence="3" id="KW-0812">Transmembrane</keyword>
<dbReference type="AlphaFoldDB" id="A0A1Y3B1C7"/>
<keyword evidence="3" id="KW-1133">Transmembrane helix</keyword>
<dbReference type="PRINTS" id="PR00942">
    <property type="entry name" value="CUATPASEI"/>
</dbReference>
<dbReference type="OrthoDB" id="432719at2759"/>
<organism evidence="5 6">
    <name type="scientific">Euroglyphus maynei</name>
    <name type="common">Mayne's house dust mite</name>
    <dbReference type="NCBI Taxonomy" id="6958"/>
    <lineage>
        <taxon>Eukaryota</taxon>
        <taxon>Metazoa</taxon>
        <taxon>Ecdysozoa</taxon>
        <taxon>Arthropoda</taxon>
        <taxon>Chelicerata</taxon>
        <taxon>Arachnida</taxon>
        <taxon>Acari</taxon>
        <taxon>Acariformes</taxon>
        <taxon>Sarcoptiformes</taxon>
        <taxon>Astigmata</taxon>
        <taxon>Psoroptidia</taxon>
        <taxon>Analgoidea</taxon>
        <taxon>Pyroglyphidae</taxon>
        <taxon>Pyroglyphinae</taxon>
        <taxon>Euroglyphus</taxon>
    </lineage>
</organism>
<keyword evidence="2" id="KW-0406">Ion transport</keyword>
<feature type="transmembrane region" description="Helical" evidence="3">
    <location>
        <begin position="183"/>
        <end position="204"/>
    </location>
</feature>
<comment type="caution">
    <text evidence="5">The sequence shown here is derived from an EMBL/GenBank/DDBJ whole genome shotgun (WGS) entry which is preliminary data.</text>
</comment>
<dbReference type="InterPro" id="IPR036163">
    <property type="entry name" value="HMA_dom_sf"/>
</dbReference>
<keyword evidence="2" id="KW-0186">Copper</keyword>
<keyword evidence="6" id="KW-1185">Reference proteome</keyword>
<evidence type="ECO:0000256" key="3">
    <source>
        <dbReference type="SAM" id="Phobius"/>
    </source>
</evidence>
<evidence type="ECO:0000313" key="6">
    <source>
        <dbReference type="Proteomes" id="UP000194236"/>
    </source>
</evidence>
<dbReference type="GO" id="GO:0046872">
    <property type="term" value="F:metal ion binding"/>
    <property type="evidence" value="ECO:0007669"/>
    <property type="project" value="UniProtKB-KW"/>
</dbReference>
<dbReference type="PANTHER" id="PTHR46594">
    <property type="entry name" value="P-TYPE CATION-TRANSPORTING ATPASE"/>
    <property type="match status" value="1"/>
</dbReference>
<keyword evidence="3" id="KW-0472">Membrane</keyword>
<evidence type="ECO:0000256" key="1">
    <source>
        <dbReference type="ARBA" id="ARBA00022723"/>
    </source>
</evidence>
<accession>A0A1Y3B1C7</accession>
<dbReference type="EMBL" id="MUJZ01046252">
    <property type="protein sequence ID" value="OTF74601.1"/>
    <property type="molecule type" value="Genomic_DNA"/>
</dbReference>
<feature type="domain" description="HMA" evidence="4">
    <location>
        <begin position="14"/>
        <end position="80"/>
    </location>
</feature>
<evidence type="ECO:0000313" key="5">
    <source>
        <dbReference type="EMBL" id="OTF74601.1"/>
    </source>
</evidence>
<feature type="non-terminal residue" evidence="5">
    <location>
        <position position="222"/>
    </location>
</feature>
<protein>
    <recommendedName>
        <fullName evidence="4">HMA domain-containing protein</fullName>
    </recommendedName>
</protein>
<dbReference type="GO" id="GO:0006825">
    <property type="term" value="P:copper ion transport"/>
    <property type="evidence" value="ECO:0007669"/>
    <property type="project" value="UniProtKB-KW"/>
</dbReference>
<evidence type="ECO:0000259" key="4">
    <source>
        <dbReference type="PROSITE" id="PS50846"/>
    </source>
</evidence>
<dbReference type="Proteomes" id="UP000194236">
    <property type="component" value="Unassembled WGS sequence"/>
</dbReference>
<dbReference type="PANTHER" id="PTHR46594:SF4">
    <property type="entry name" value="P-TYPE CATION-TRANSPORTING ATPASE"/>
    <property type="match status" value="1"/>
</dbReference>
<reference evidence="5 6" key="1">
    <citation type="submission" date="2017-03" db="EMBL/GenBank/DDBJ databases">
        <title>Genome Survey of Euroglyphus maynei.</title>
        <authorList>
            <person name="Arlian L.G."/>
            <person name="Morgan M.S."/>
            <person name="Rider S.D."/>
        </authorList>
    </citation>
    <scope>NUCLEOTIDE SEQUENCE [LARGE SCALE GENOMIC DNA]</scope>
    <source>
        <strain evidence="5">Arlian Lab</strain>
        <tissue evidence="5">Whole body</tissue>
    </source>
</reference>
<dbReference type="PROSITE" id="PS50846">
    <property type="entry name" value="HMA_2"/>
    <property type="match status" value="2"/>
</dbReference>
<evidence type="ECO:0000256" key="2">
    <source>
        <dbReference type="ARBA" id="ARBA00022796"/>
    </source>
</evidence>
<keyword evidence="1" id="KW-0479">Metal-binding</keyword>
<name>A0A1Y3B1C7_EURMA</name>
<keyword evidence="2" id="KW-0813">Transport</keyword>